<feature type="domain" description="Glutaredoxin" evidence="8">
    <location>
        <begin position="3"/>
        <end position="61"/>
    </location>
</feature>
<dbReference type="InterPro" id="IPR002109">
    <property type="entry name" value="Glutaredoxin"/>
</dbReference>
<comment type="caution">
    <text evidence="9">The sequence shown here is derived from an EMBL/GenBank/DDBJ whole genome shotgun (WGS) entry which is preliminary data.</text>
</comment>
<dbReference type="PANTHER" id="PTHR34386">
    <property type="entry name" value="GLUTAREDOXIN"/>
    <property type="match status" value="1"/>
</dbReference>
<keyword evidence="6" id="KW-1015">Disulfide bond</keyword>
<dbReference type="InterPro" id="IPR036249">
    <property type="entry name" value="Thioredoxin-like_sf"/>
</dbReference>
<comment type="similarity">
    <text evidence="2">Belongs to the glutaredoxin family.</text>
</comment>
<dbReference type="Pfam" id="PF00462">
    <property type="entry name" value="Glutaredoxin"/>
    <property type="match status" value="1"/>
</dbReference>
<evidence type="ECO:0000313" key="10">
    <source>
        <dbReference type="Proteomes" id="UP000521748"/>
    </source>
</evidence>
<dbReference type="PANTHER" id="PTHR34386:SF1">
    <property type="entry name" value="GLUTAREDOXIN-LIKE PROTEIN NRDH"/>
    <property type="match status" value="1"/>
</dbReference>
<dbReference type="RefSeq" id="WP_179388220.1">
    <property type="nucleotide sequence ID" value="NZ_JACBYQ010000001.1"/>
</dbReference>
<sequence length="84" mass="9130">MTVTVYTKPACVQCNATYRALDKKGITYQSVDLSQDPDALERVRALGYLQAPVVVTEQDHWSGFRPDKIEELAQAGGLSASSVA</sequence>
<evidence type="ECO:0000313" key="9">
    <source>
        <dbReference type="EMBL" id="NYE94460.1"/>
    </source>
</evidence>
<dbReference type="GO" id="GO:0045454">
    <property type="term" value="P:cell redox homeostasis"/>
    <property type="evidence" value="ECO:0007669"/>
    <property type="project" value="InterPro"/>
</dbReference>
<comment type="function">
    <text evidence="1">Electron transport system for the ribonucleotide reductase system NrdEF.</text>
</comment>
<dbReference type="GO" id="GO:0009055">
    <property type="term" value="F:electron transfer activity"/>
    <property type="evidence" value="ECO:0007669"/>
    <property type="project" value="TreeGrafter"/>
</dbReference>
<dbReference type="Proteomes" id="UP000521748">
    <property type="component" value="Unassembled WGS sequence"/>
</dbReference>
<protein>
    <recommendedName>
        <fullName evidence="3">Glutaredoxin-like protein NrdH</fullName>
    </recommendedName>
</protein>
<proteinExistence type="inferred from homology"/>
<keyword evidence="4" id="KW-0813">Transport</keyword>
<dbReference type="Gene3D" id="3.40.30.10">
    <property type="entry name" value="Glutaredoxin"/>
    <property type="match status" value="1"/>
</dbReference>
<evidence type="ECO:0000259" key="8">
    <source>
        <dbReference type="Pfam" id="PF00462"/>
    </source>
</evidence>
<dbReference type="CDD" id="cd02976">
    <property type="entry name" value="NrdH"/>
    <property type="match status" value="1"/>
</dbReference>
<accession>A0A7Y9S5E6</accession>
<dbReference type="AlphaFoldDB" id="A0A7Y9S5E6"/>
<evidence type="ECO:0000256" key="4">
    <source>
        <dbReference type="ARBA" id="ARBA00022448"/>
    </source>
</evidence>
<keyword evidence="7" id="KW-0676">Redox-active center</keyword>
<gene>
    <name evidence="9" type="ORF">FHU41_000681</name>
</gene>
<evidence type="ECO:0000256" key="5">
    <source>
        <dbReference type="ARBA" id="ARBA00022982"/>
    </source>
</evidence>
<dbReference type="InterPro" id="IPR051548">
    <property type="entry name" value="Grx-like_ET"/>
</dbReference>
<name>A0A7Y9S5E6_9MICC</name>
<evidence type="ECO:0000256" key="1">
    <source>
        <dbReference type="ARBA" id="ARBA00002292"/>
    </source>
</evidence>
<evidence type="ECO:0000256" key="2">
    <source>
        <dbReference type="ARBA" id="ARBA00007787"/>
    </source>
</evidence>
<keyword evidence="10" id="KW-1185">Reference proteome</keyword>
<dbReference type="SUPFAM" id="SSF52833">
    <property type="entry name" value="Thioredoxin-like"/>
    <property type="match status" value="1"/>
</dbReference>
<dbReference type="EMBL" id="JACBYQ010000001">
    <property type="protein sequence ID" value="NYE94460.1"/>
    <property type="molecule type" value="Genomic_DNA"/>
</dbReference>
<evidence type="ECO:0000256" key="7">
    <source>
        <dbReference type="ARBA" id="ARBA00023284"/>
    </source>
</evidence>
<keyword evidence="5" id="KW-0249">Electron transport</keyword>
<dbReference type="PROSITE" id="PS51354">
    <property type="entry name" value="GLUTAREDOXIN_2"/>
    <property type="match status" value="1"/>
</dbReference>
<dbReference type="NCBIfam" id="TIGR02194">
    <property type="entry name" value="GlrX_NrdH"/>
    <property type="match status" value="1"/>
</dbReference>
<organism evidence="9 10">
    <name type="scientific">Psychromicrobium silvestre</name>
    <dbReference type="NCBI Taxonomy" id="1645614"/>
    <lineage>
        <taxon>Bacteria</taxon>
        <taxon>Bacillati</taxon>
        <taxon>Actinomycetota</taxon>
        <taxon>Actinomycetes</taxon>
        <taxon>Micrococcales</taxon>
        <taxon>Micrococcaceae</taxon>
        <taxon>Psychromicrobium</taxon>
    </lineage>
</organism>
<reference evidence="9 10" key="1">
    <citation type="submission" date="2020-07" db="EMBL/GenBank/DDBJ databases">
        <title>Sequencing the genomes of 1000 actinobacteria strains.</title>
        <authorList>
            <person name="Klenk H.-P."/>
        </authorList>
    </citation>
    <scope>NUCLEOTIDE SEQUENCE [LARGE SCALE GENOMIC DNA]</scope>
    <source>
        <strain evidence="9 10">DSM 102047</strain>
    </source>
</reference>
<dbReference type="InterPro" id="IPR011909">
    <property type="entry name" value="GlrX_NrdH"/>
</dbReference>
<evidence type="ECO:0000256" key="3">
    <source>
        <dbReference type="ARBA" id="ARBA00017945"/>
    </source>
</evidence>
<evidence type="ECO:0000256" key="6">
    <source>
        <dbReference type="ARBA" id="ARBA00023157"/>
    </source>
</evidence>